<dbReference type="GO" id="GO:0015074">
    <property type="term" value="P:DNA integration"/>
    <property type="evidence" value="ECO:0007669"/>
    <property type="project" value="InterPro"/>
</dbReference>
<dbReference type="SUPFAM" id="SSF53098">
    <property type="entry name" value="Ribonuclease H-like"/>
    <property type="match status" value="1"/>
</dbReference>
<dbReference type="InterPro" id="IPR036397">
    <property type="entry name" value="RNaseH_sf"/>
</dbReference>
<organism evidence="2 3">
    <name type="scientific">Diversispora epigaea</name>
    <dbReference type="NCBI Taxonomy" id="1348612"/>
    <lineage>
        <taxon>Eukaryota</taxon>
        <taxon>Fungi</taxon>
        <taxon>Fungi incertae sedis</taxon>
        <taxon>Mucoromycota</taxon>
        <taxon>Glomeromycotina</taxon>
        <taxon>Glomeromycetes</taxon>
        <taxon>Diversisporales</taxon>
        <taxon>Diversisporaceae</taxon>
        <taxon>Diversispora</taxon>
    </lineage>
</organism>
<dbReference type="OrthoDB" id="2344127at2759"/>
<sequence length="235" mass="27300">MPYDKVGNITYMFCLTCVDIASRYKWAELIGTYLDILNRNEDEFSLEGILTSTVVTETFERMLFNDPECFITWDMIKLVMTDKGSEFKGDFEKLLKKHNVKNQKANSKSTMGIVENFNGIFAKKLFRIQDAYELLLPLSERSKVWVKNRSIVFRTLNNTITRLIGMTPNKARKKKHVYAKSSKPRNGSMWFDEERLPYGVSVRYLLKPGELEGGKRRGTDCNWSPQTYSIKESLI</sequence>
<protein>
    <recommendedName>
        <fullName evidence="1">Integrase catalytic domain-containing protein</fullName>
    </recommendedName>
</protein>
<gene>
    <name evidence="2" type="ORF">Glove_286g13</name>
</gene>
<name>A0A397I0V9_9GLOM</name>
<accession>A0A397I0V9</accession>
<dbReference type="InterPro" id="IPR001584">
    <property type="entry name" value="Integrase_cat-core"/>
</dbReference>
<dbReference type="AlphaFoldDB" id="A0A397I0V9"/>
<keyword evidence="3" id="KW-1185">Reference proteome</keyword>
<evidence type="ECO:0000313" key="3">
    <source>
        <dbReference type="Proteomes" id="UP000266861"/>
    </source>
</evidence>
<dbReference type="Gene3D" id="3.30.420.10">
    <property type="entry name" value="Ribonuclease H-like superfamily/Ribonuclease H"/>
    <property type="match status" value="1"/>
</dbReference>
<dbReference type="GO" id="GO:0005634">
    <property type="term" value="C:nucleus"/>
    <property type="evidence" value="ECO:0007669"/>
    <property type="project" value="UniProtKB-ARBA"/>
</dbReference>
<evidence type="ECO:0000313" key="2">
    <source>
        <dbReference type="EMBL" id="RHZ69231.1"/>
    </source>
</evidence>
<comment type="caution">
    <text evidence="2">The sequence shown here is derived from an EMBL/GenBank/DDBJ whole genome shotgun (WGS) entry which is preliminary data.</text>
</comment>
<proteinExistence type="predicted"/>
<evidence type="ECO:0000259" key="1">
    <source>
        <dbReference type="PROSITE" id="PS50994"/>
    </source>
</evidence>
<reference evidence="2 3" key="1">
    <citation type="submission" date="2018-08" db="EMBL/GenBank/DDBJ databases">
        <title>Genome and evolution of the arbuscular mycorrhizal fungus Diversispora epigaea (formerly Glomus versiforme) and its bacterial endosymbionts.</title>
        <authorList>
            <person name="Sun X."/>
            <person name="Fei Z."/>
            <person name="Harrison M."/>
        </authorList>
    </citation>
    <scope>NUCLEOTIDE SEQUENCE [LARGE SCALE GENOMIC DNA]</scope>
    <source>
        <strain evidence="2 3">IT104</strain>
    </source>
</reference>
<dbReference type="EMBL" id="PQFF01000262">
    <property type="protein sequence ID" value="RHZ69231.1"/>
    <property type="molecule type" value="Genomic_DNA"/>
</dbReference>
<dbReference type="Proteomes" id="UP000266861">
    <property type="component" value="Unassembled WGS sequence"/>
</dbReference>
<dbReference type="InterPro" id="IPR012337">
    <property type="entry name" value="RNaseH-like_sf"/>
</dbReference>
<dbReference type="STRING" id="1348612.A0A397I0V9"/>
<feature type="domain" description="Integrase catalytic" evidence="1">
    <location>
        <begin position="1"/>
        <end position="176"/>
    </location>
</feature>
<dbReference type="PROSITE" id="PS50994">
    <property type="entry name" value="INTEGRASE"/>
    <property type="match status" value="1"/>
</dbReference>
<dbReference type="GO" id="GO:0003676">
    <property type="term" value="F:nucleic acid binding"/>
    <property type="evidence" value="ECO:0007669"/>
    <property type="project" value="InterPro"/>
</dbReference>